<dbReference type="EC" id="2.4.1.-" evidence="8"/>
<comment type="caution">
    <text evidence="10">The sequence shown here is derived from an EMBL/GenBank/DDBJ whole genome shotgun (WGS) entry which is preliminary data.</text>
</comment>
<gene>
    <name evidence="10" type="ORF">CKAN_00705800</name>
</gene>
<keyword evidence="6" id="KW-1133">Transmembrane helix</keyword>
<accession>A0A3S3Q392</accession>
<comment type="similarity">
    <text evidence="2 8">Belongs to the glycosyltransferase 92 family.</text>
</comment>
<dbReference type="PANTHER" id="PTHR21461">
    <property type="entry name" value="GLYCOSYLTRANSFERASE FAMILY 92 PROTEIN"/>
    <property type="match status" value="1"/>
</dbReference>
<feature type="chain" id="PRO_5018592750" description="Glycosyltransferase family 92 protein" evidence="9">
    <location>
        <begin position="26"/>
        <end position="545"/>
    </location>
</feature>
<evidence type="ECO:0000256" key="6">
    <source>
        <dbReference type="ARBA" id="ARBA00022989"/>
    </source>
</evidence>
<dbReference type="GO" id="GO:0016020">
    <property type="term" value="C:membrane"/>
    <property type="evidence" value="ECO:0007669"/>
    <property type="project" value="UniProtKB-SubCell"/>
</dbReference>
<evidence type="ECO:0000256" key="9">
    <source>
        <dbReference type="SAM" id="SignalP"/>
    </source>
</evidence>
<keyword evidence="11" id="KW-1185">Reference proteome</keyword>
<feature type="signal peptide" evidence="9">
    <location>
        <begin position="1"/>
        <end position="25"/>
    </location>
</feature>
<proteinExistence type="inferred from homology"/>
<dbReference type="InterPro" id="IPR008166">
    <property type="entry name" value="Glyco_transf_92"/>
</dbReference>
<evidence type="ECO:0000256" key="7">
    <source>
        <dbReference type="ARBA" id="ARBA00023136"/>
    </source>
</evidence>
<evidence type="ECO:0000256" key="1">
    <source>
        <dbReference type="ARBA" id="ARBA00004167"/>
    </source>
</evidence>
<dbReference type="GO" id="GO:0016757">
    <property type="term" value="F:glycosyltransferase activity"/>
    <property type="evidence" value="ECO:0007669"/>
    <property type="project" value="UniProtKB-UniRule"/>
</dbReference>
<keyword evidence="7" id="KW-0472">Membrane</keyword>
<dbReference type="Pfam" id="PF01697">
    <property type="entry name" value="Glyco_transf_92"/>
    <property type="match status" value="1"/>
</dbReference>
<dbReference type="Proteomes" id="UP000283530">
    <property type="component" value="Unassembled WGS sequence"/>
</dbReference>
<evidence type="ECO:0000256" key="4">
    <source>
        <dbReference type="ARBA" id="ARBA00022679"/>
    </source>
</evidence>
<dbReference type="GO" id="GO:0005737">
    <property type="term" value="C:cytoplasm"/>
    <property type="evidence" value="ECO:0007669"/>
    <property type="project" value="TreeGrafter"/>
</dbReference>
<dbReference type="STRING" id="337451.A0A3S3Q392"/>
<sequence length="545" mass="61614">MAWRIQLCFISLFFLASIFHHLCRHLRILDDAYLEDVGIRLPLPRLTTFKTQSSNLAIQEPAGDQIAGNLTTQSILFHDWEVFLLLPAAPQTAAATPYSCIFQGGATSPATPVGVLASGGRPTFKCIMPNSVRRLRPFLTPTLAGSPENDTSLATMLRWNFYVYESFSTEKDVVVFAKGINKHPGVNVPAASLRCVFANGVKTDVTSSSQEVFRCPHPPRRIPPLTRVSLEIGYGSDKTRAVPSLAIYDPKRRTLAPAQGKALLCACTVVYDVAKFVREWVIYHASIGVEKFVFYDNGSDDDFYKEVGRLVELGHDVATFYWPWPKTQEAGFSHCAMAFRDSCTWMLFADVDEFVFSPRWKNSSQPSKHMLQSLLPKSTAMIGQMTMKCYDFGPSNRRSHPIEGVTQGYTCRVRDHQRHKSIVLLDGVDRSLENAVHHFKMKDGYKVRKLTLHEGLVNHYKYQVWAEFKNKFKRRVSAYVYDWRNSLNPASKDRTPGLGNEPIEPQGWASRFCEVNDTGLRDLGRSWFGLESSTQEGGRFAWQNE</sequence>
<reference evidence="10 11" key="1">
    <citation type="journal article" date="2019" name="Nat. Plants">
        <title>Stout camphor tree genome fills gaps in understanding of flowering plant genome evolution.</title>
        <authorList>
            <person name="Chaw S.M."/>
            <person name="Liu Y.C."/>
            <person name="Wu Y.W."/>
            <person name="Wang H.Y."/>
            <person name="Lin C.I."/>
            <person name="Wu C.S."/>
            <person name="Ke H.M."/>
            <person name="Chang L.Y."/>
            <person name="Hsu C.Y."/>
            <person name="Yang H.T."/>
            <person name="Sudianto E."/>
            <person name="Hsu M.H."/>
            <person name="Wu K.P."/>
            <person name="Wang L.N."/>
            <person name="Leebens-Mack J.H."/>
            <person name="Tsai I.J."/>
        </authorList>
    </citation>
    <scope>NUCLEOTIDE SEQUENCE [LARGE SCALE GENOMIC DNA]</scope>
    <source>
        <strain evidence="11">cv. Chaw 1501</strain>
        <tissue evidence="10">Young leaves</tissue>
    </source>
</reference>
<keyword evidence="9" id="KW-0732">Signal</keyword>
<keyword evidence="5" id="KW-0812">Transmembrane</keyword>
<evidence type="ECO:0000313" key="11">
    <source>
        <dbReference type="Proteomes" id="UP000283530"/>
    </source>
</evidence>
<dbReference type="OrthoDB" id="2526284at2759"/>
<organism evidence="10 11">
    <name type="scientific">Cinnamomum micranthum f. kanehirae</name>
    <dbReference type="NCBI Taxonomy" id="337451"/>
    <lineage>
        <taxon>Eukaryota</taxon>
        <taxon>Viridiplantae</taxon>
        <taxon>Streptophyta</taxon>
        <taxon>Embryophyta</taxon>
        <taxon>Tracheophyta</taxon>
        <taxon>Spermatophyta</taxon>
        <taxon>Magnoliopsida</taxon>
        <taxon>Magnoliidae</taxon>
        <taxon>Laurales</taxon>
        <taxon>Lauraceae</taxon>
        <taxon>Cinnamomum</taxon>
    </lineage>
</organism>
<keyword evidence="3 8" id="KW-0328">Glycosyltransferase</keyword>
<protein>
    <recommendedName>
        <fullName evidence="8">Glycosyltransferase family 92 protein</fullName>
        <ecNumber evidence="8">2.4.1.-</ecNumber>
    </recommendedName>
</protein>
<comment type="subcellular location">
    <subcellularLocation>
        <location evidence="1">Membrane</location>
        <topology evidence="1">Single-pass membrane protein</topology>
    </subcellularLocation>
</comment>
<evidence type="ECO:0000256" key="2">
    <source>
        <dbReference type="ARBA" id="ARBA00007647"/>
    </source>
</evidence>
<name>A0A3S3Q392_9MAGN</name>
<dbReference type="PANTHER" id="PTHR21461:SF69">
    <property type="entry name" value="GLYCOSYLTRANSFERASE FAMILY 92 PROTEIN"/>
    <property type="match status" value="1"/>
</dbReference>
<keyword evidence="4 8" id="KW-0808">Transferase</keyword>
<evidence type="ECO:0000313" key="10">
    <source>
        <dbReference type="EMBL" id="RWR78520.1"/>
    </source>
</evidence>
<evidence type="ECO:0000256" key="5">
    <source>
        <dbReference type="ARBA" id="ARBA00022692"/>
    </source>
</evidence>
<evidence type="ECO:0000256" key="3">
    <source>
        <dbReference type="ARBA" id="ARBA00022676"/>
    </source>
</evidence>
<evidence type="ECO:0000256" key="8">
    <source>
        <dbReference type="RuleBase" id="RU366017"/>
    </source>
</evidence>
<dbReference type="AlphaFoldDB" id="A0A3S3Q392"/>
<dbReference type="EMBL" id="QPKB01000003">
    <property type="protein sequence ID" value="RWR78520.1"/>
    <property type="molecule type" value="Genomic_DNA"/>
</dbReference>